<accession>X0UTS8</accession>
<protein>
    <submittedName>
        <fullName evidence="1">Uncharacterized protein</fullName>
    </submittedName>
</protein>
<organism evidence="1">
    <name type="scientific">marine sediment metagenome</name>
    <dbReference type="NCBI Taxonomy" id="412755"/>
    <lineage>
        <taxon>unclassified sequences</taxon>
        <taxon>metagenomes</taxon>
        <taxon>ecological metagenomes</taxon>
    </lineage>
</organism>
<comment type="caution">
    <text evidence="1">The sequence shown here is derived from an EMBL/GenBank/DDBJ whole genome shotgun (WGS) entry which is preliminary data.</text>
</comment>
<gene>
    <name evidence="1" type="ORF">S01H1_33200</name>
</gene>
<dbReference type="AlphaFoldDB" id="X0UTS8"/>
<sequence>MIDLEGTLSDHTDRLALLLRKTKDDVRHRPSWKEYYKGLIHDEPRPHMMELVQEWLENDFRPLVYSTRFINKYNHEE</sequence>
<dbReference type="EMBL" id="BARS01020609">
    <property type="protein sequence ID" value="GAG09259.1"/>
    <property type="molecule type" value="Genomic_DNA"/>
</dbReference>
<name>X0UTS8_9ZZZZ</name>
<evidence type="ECO:0000313" key="1">
    <source>
        <dbReference type="EMBL" id="GAG09259.1"/>
    </source>
</evidence>
<feature type="non-terminal residue" evidence="1">
    <location>
        <position position="77"/>
    </location>
</feature>
<reference evidence="1" key="1">
    <citation type="journal article" date="2014" name="Front. Microbiol.">
        <title>High frequency of phylogenetically diverse reductive dehalogenase-homologous genes in deep subseafloor sedimentary metagenomes.</title>
        <authorList>
            <person name="Kawai M."/>
            <person name="Futagami T."/>
            <person name="Toyoda A."/>
            <person name="Takaki Y."/>
            <person name="Nishi S."/>
            <person name="Hori S."/>
            <person name="Arai W."/>
            <person name="Tsubouchi T."/>
            <person name="Morono Y."/>
            <person name="Uchiyama I."/>
            <person name="Ito T."/>
            <person name="Fujiyama A."/>
            <person name="Inagaki F."/>
            <person name="Takami H."/>
        </authorList>
    </citation>
    <scope>NUCLEOTIDE SEQUENCE</scope>
    <source>
        <strain evidence="1">Expedition CK06-06</strain>
    </source>
</reference>
<proteinExistence type="predicted"/>